<reference evidence="1 2" key="1">
    <citation type="submission" date="2014-05" db="EMBL/GenBank/DDBJ databases">
        <title>Draft Genome Sequence of Nitratireductor basaltis Strain UMTGB225, A Marine Bacterium Isolated from Green Barrel Tunicate.</title>
        <authorList>
            <person name="Gan H.Y."/>
        </authorList>
    </citation>
    <scope>NUCLEOTIDE SEQUENCE [LARGE SCALE GENOMIC DNA]</scope>
    <source>
        <strain evidence="1 2">UMTGB225</strain>
    </source>
</reference>
<dbReference type="Proteomes" id="UP000053675">
    <property type="component" value="Unassembled WGS sequence"/>
</dbReference>
<comment type="caution">
    <text evidence="1">The sequence shown here is derived from an EMBL/GenBank/DDBJ whole genome shotgun (WGS) entry which is preliminary data.</text>
</comment>
<dbReference type="EMBL" id="JMQM01000001">
    <property type="protein sequence ID" value="KFB09609.1"/>
    <property type="molecule type" value="Genomic_DNA"/>
</dbReference>
<accession>A0A084U9H3</accession>
<gene>
    <name evidence="1" type="ORF">EL18_00625</name>
</gene>
<sequence>MRCVESIGQFSIFALPDFSPTLLASLKMQCREEHIWNGGNFYWARSLGWPLRLWLDVLQQVTTPAAACRFLRWLTSMKVLPLCLRR</sequence>
<organism evidence="1 2">
    <name type="scientific">Nitratireductor basaltis</name>
    <dbReference type="NCBI Taxonomy" id="472175"/>
    <lineage>
        <taxon>Bacteria</taxon>
        <taxon>Pseudomonadati</taxon>
        <taxon>Pseudomonadota</taxon>
        <taxon>Alphaproteobacteria</taxon>
        <taxon>Hyphomicrobiales</taxon>
        <taxon>Phyllobacteriaceae</taxon>
        <taxon>Nitratireductor</taxon>
    </lineage>
</organism>
<dbReference type="STRING" id="472175.EL18_00625"/>
<keyword evidence="2" id="KW-1185">Reference proteome</keyword>
<proteinExistence type="predicted"/>
<evidence type="ECO:0000313" key="2">
    <source>
        <dbReference type="Proteomes" id="UP000053675"/>
    </source>
</evidence>
<evidence type="ECO:0000313" key="1">
    <source>
        <dbReference type="EMBL" id="KFB09609.1"/>
    </source>
</evidence>
<protein>
    <submittedName>
        <fullName evidence="1">Uncharacterized protein</fullName>
    </submittedName>
</protein>
<dbReference type="AlphaFoldDB" id="A0A084U9H3"/>
<name>A0A084U9H3_9HYPH</name>